<evidence type="ECO:0000313" key="1">
    <source>
        <dbReference type="EMBL" id="PKY53492.1"/>
    </source>
</evidence>
<dbReference type="VEuPathDB" id="FungiDB:RhiirFUN_000191"/>
<dbReference type="Pfam" id="PF13516">
    <property type="entry name" value="LRR_6"/>
    <property type="match status" value="3"/>
</dbReference>
<dbReference type="AlphaFoldDB" id="A0A2I1H3N2"/>
<dbReference type="SUPFAM" id="SSF52047">
    <property type="entry name" value="RNI-like"/>
    <property type="match status" value="1"/>
</dbReference>
<dbReference type="SUPFAM" id="SSF52058">
    <property type="entry name" value="L domain-like"/>
    <property type="match status" value="1"/>
</dbReference>
<protein>
    <submittedName>
        <fullName evidence="1">RNI-like protein</fullName>
    </submittedName>
</protein>
<dbReference type="GO" id="GO:0019005">
    <property type="term" value="C:SCF ubiquitin ligase complex"/>
    <property type="evidence" value="ECO:0007669"/>
    <property type="project" value="TreeGrafter"/>
</dbReference>
<dbReference type="EMBL" id="LLXI01001400">
    <property type="protein sequence ID" value="PKY53492.1"/>
    <property type="molecule type" value="Genomic_DNA"/>
</dbReference>
<comment type="caution">
    <text evidence="1">The sequence shown here is derived from an EMBL/GenBank/DDBJ whole genome shotgun (WGS) entry which is preliminary data.</text>
</comment>
<dbReference type="PANTHER" id="PTHR13318">
    <property type="entry name" value="PARTNER OF PAIRED, ISOFORM B-RELATED"/>
    <property type="match status" value="1"/>
</dbReference>
<dbReference type="Gene3D" id="3.80.10.10">
    <property type="entry name" value="Ribonuclease Inhibitor"/>
    <property type="match status" value="4"/>
</dbReference>
<dbReference type="VEuPathDB" id="FungiDB:RhiirA1_542370"/>
<dbReference type="GO" id="GO:0031146">
    <property type="term" value="P:SCF-dependent proteasomal ubiquitin-dependent protein catabolic process"/>
    <property type="evidence" value="ECO:0007669"/>
    <property type="project" value="TreeGrafter"/>
</dbReference>
<reference evidence="1 2" key="1">
    <citation type="submission" date="2015-10" db="EMBL/GenBank/DDBJ databases">
        <title>Genome analyses suggest a sexual origin of heterokaryosis in a supposedly ancient asexual fungus.</title>
        <authorList>
            <person name="Ropars J."/>
            <person name="Sedzielewska K."/>
            <person name="Noel J."/>
            <person name="Charron P."/>
            <person name="Farinelli L."/>
            <person name="Marton T."/>
            <person name="Kruger M."/>
            <person name="Pelin A."/>
            <person name="Brachmann A."/>
            <person name="Corradi N."/>
        </authorList>
    </citation>
    <scope>NUCLEOTIDE SEQUENCE [LARGE SCALE GENOMIC DNA]</scope>
    <source>
        <strain evidence="1 2">A4</strain>
    </source>
</reference>
<dbReference type="PANTHER" id="PTHR13318:SF95">
    <property type="entry name" value="F-BOX PROTEIN YLR352W"/>
    <property type="match status" value="1"/>
</dbReference>
<dbReference type="SMART" id="SM00367">
    <property type="entry name" value="LRR_CC"/>
    <property type="match status" value="14"/>
</dbReference>
<dbReference type="VEuPathDB" id="FungiDB:FUN_009814"/>
<dbReference type="VEuPathDB" id="FungiDB:RhiirA1_517145"/>
<sequence>MAHTSVFNIQELLEHILHFLVVDKSLYPTLFVCRLWYRCGAPILWKRVELKGNDLYPRQCFPDDYNYCEKDRSQLEKFIKLVHGKQKPVYSSNITHLEISYYHSLWDEKIIDILKLCPNITHLDFENSIGFSNRVLELIAGLYPNLKYLNLCDDQSGDYMSFRAREVDDLGLWKIARSCHKLEYLNISHRTEFTEISICNIIHYCPDLQHLNLTFCEITDITIEEIARSCLNLKYLDLKGCYNVSKEAVARLNSDIHIKNFNDLKNPSLITAFSDYLRQAGTAHQNLARSLLANASNSNGAEMGQQARIFHQNLAQALHQIQASSEHITPINVSLERCGVPILWKRVELKGKGIKNRFRLERFIKIVRGRQKPVYSSSITHLKISYYHSLSDKKIKDIVNSCPNIIHLNFKGSTGFSDKALILIAGAYPDLKYLNLCDYADATGTLYQRFTNKGLLAISSSCHKLEYLNIYLHTGITELTICDIIRSCPELQHLDLSYCEVTNVVIEEIIQSCLNLKYLNLDGCRDISKEAVDQLISLKPNIHVENFVNTITPASFDAYSMMYTLSRRLGMPDDAPRDITSLDDYINDELMRRMDIVGASIQHIFFMAHLGVINLPELLERILYFLEVDKSLYPALYVSRLWYRCGAPILWRRIELKGNDPKAKKFIELVCGKQKPIYSSKLTHLEIPYYNPLSSKKIEGIVRTCPNIIHLNFENCVGFSNRALNQLKAYPNLRYLNLCSSGIMGDKALCGMVGSCRKIEYLNISFCQGITDRSLIKIADSCQALQEFHFACAHLISERFISHILNSCPNLRRFSIPGSCRRKNRCDILVEKLLTVEKHLNVEKHLSVEYLDFGRCVYVAETSICNAIHSCPNLQHLNLSFCGITDVTIKEISRSCLNLKYLNLEGCANITKEAIDQLVSALTPNIHIENFMNSMDMRAELDQEIRWLYNNRHTVGNNLNSVLSQIRQQPISMTVNSGADHHIIVINRQAPRNYSIALFDDLASPEQ</sequence>
<evidence type="ECO:0000313" key="2">
    <source>
        <dbReference type="Proteomes" id="UP000234323"/>
    </source>
</evidence>
<dbReference type="VEuPathDB" id="FungiDB:RhiirFUN_013428"/>
<dbReference type="InterPro" id="IPR032675">
    <property type="entry name" value="LRR_dom_sf"/>
</dbReference>
<keyword evidence="2" id="KW-1185">Reference proteome</keyword>
<dbReference type="InterPro" id="IPR006553">
    <property type="entry name" value="Leu-rich_rpt_Cys-con_subtyp"/>
</dbReference>
<dbReference type="VEuPathDB" id="FungiDB:RhiirA1_471899"/>
<gene>
    <name evidence="1" type="ORF">RhiirA4_547687</name>
</gene>
<organism evidence="1 2">
    <name type="scientific">Rhizophagus irregularis</name>
    <dbReference type="NCBI Taxonomy" id="588596"/>
    <lineage>
        <taxon>Eukaryota</taxon>
        <taxon>Fungi</taxon>
        <taxon>Fungi incertae sedis</taxon>
        <taxon>Mucoromycota</taxon>
        <taxon>Glomeromycotina</taxon>
        <taxon>Glomeromycetes</taxon>
        <taxon>Glomerales</taxon>
        <taxon>Glomeraceae</taxon>
        <taxon>Rhizophagus</taxon>
    </lineage>
</organism>
<dbReference type="Proteomes" id="UP000234323">
    <property type="component" value="Unassembled WGS sequence"/>
</dbReference>
<accession>A0A2I1H3N2</accession>
<dbReference type="InterPro" id="IPR001611">
    <property type="entry name" value="Leu-rich_rpt"/>
</dbReference>
<dbReference type="VEuPathDB" id="FungiDB:FUN_022980"/>
<name>A0A2I1H3N2_9GLOM</name>
<proteinExistence type="predicted"/>